<dbReference type="GO" id="GO:0005737">
    <property type="term" value="C:cytoplasm"/>
    <property type="evidence" value="ECO:0007669"/>
    <property type="project" value="UniProtKB-SubCell"/>
</dbReference>
<dbReference type="EMBL" id="CP137642">
    <property type="protein sequence ID" value="WOX58612.1"/>
    <property type="molecule type" value="Genomic_DNA"/>
</dbReference>
<name>A0AAX4FXI9_9EURY</name>
<dbReference type="GO" id="GO:0006457">
    <property type="term" value="P:protein folding"/>
    <property type="evidence" value="ECO:0007669"/>
    <property type="project" value="UniProtKB-UniRule"/>
</dbReference>
<evidence type="ECO:0000256" key="8">
    <source>
        <dbReference type="ARBA" id="ARBA00033461"/>
    </source>
</evidence>
<evidence type="ECO:0000256" key="1">
    <source>
        <dbReference type="ARBA" id="ARBA00004496"/>
    </source>
</evidence>
<dbReference type="HAMAP" id="MF_00307">
    <property type="entry name" value="PfdB"/>
    <property type="match status" value="1"/>
</dbReference>
<dbReference type="AlphaFoldDB" id="A0AAX4FXI9"/>
<dbReference type="InterPro" id="IPR012713">
    <property type="entry name" value="PfdB"/>
</dbReference>
<comment type="subunit">
    <text evidence="3 9">Heterohexamer of two alpha and four beta subunits.</text>
</comment>
<keyword evidence="6 9" id="KW-0143">Chaperone</keyword>
<evidence type="ECO:0000313" key="12">
    <source>
        <dbReference type="Proteomes" id="UP001305652"/>
    </source>
</evidence>
<evidence type="ECO:0000256" key="3">
    <source>
        <dbReference type="ARBA" id="ARBA00011716"/>
    </source>
</evidence>
<gene>
    <name evidence="9" type="primary">pfdB</name>
    <name evidence="11" type="ORF">R6Y96_05115</name>
</gene>
<evidence type="ECO:0000313" key="11">
    <source>
        <dbReference type="EMBL" id="WOX58612.1"/>
    </source>
</evidence>
<keyword evidence="12" id="KW-1185">Reference proteome</keyword>
<evidence type="ECO:0000256" key="4">
    <source>
        <dbReference type="ARBA" id="ARBA00016304"/>
    </source>
</evidence>
<protein>
    <recommendedName>
        <fullName evidence="4 9">Prefoldin subunit beta</fullName>
    </recommendedName>
    <alternativeName>
        <fullName evidence="8 9">GimC subunit beta</fullName>
    </alternativeName>
</protein>
<dbReference type="Pfam" id="PF01920">
    <property type="entry name" value="Prefoldin_2"/>
    <property type="match status" value="1"/>
</dbReference>
<keyword evidence="10" id="KW-0175">Coiled coil</keyword>
<dbReference type="CDD" id="cd23162">
    <property type="entry name" value="Prefoldin_beta_GimC"/>
    <property type="match status" value="1"/>
</dbReference>
<dbReference type="KEGG" id="mrc:R6Y96_05115"/>
<dbReference type="GO" id="GO:0051082">
    <property type="term" value="F:unfolded protein binding"/>
    <property type="evidence" value="ECO:0007669"/>
    <property type="project" value="UniProtKB-UniRule"/>
</dbReference>
<evidence type="ECO:0000256" key="7">
    <source>
        <dbReference type="ARBA" id="ARBA00025077"/>
    </source>
</evidence>
<feature type="coiled-coil region" evidence="10">
    <location>
        <begin position="72"/>
        <end position="106"/>
    </location>
</feature>
<organism evidence="11 12">
    <name type="scientific">Methanoculleus receptaculi</name>
    <dbReference type="NCBI Taxonomy" id="394967"/>
    <lineage>
        <taxon>Archaea</taxon>
        <taxon>Methanobacteriati</taxon>
        <taxon>Methanobacteriota</taxon>
        <taxon>Stenosarchaea group</taxon>
        <taxon>Methanomicrobia</taxon>
        <taxon>Methanomicrobiales</taxon>
        <taxon>Methanomicrobiaceae</taxon>
        <taxon>Methanoculleus</taxon>
    </lineage>
</organism>
<dbReference type="Gene3D" id="1.10.287.370">
    <property type="match status" value="1"/>
</dbReference>
<keyword evidence="5 9" id="KW-0963">Cytoplasm</keyword>
<evidence type="ECO:0000256" key="5">
    <source>
        <dbReference type="ARBA" id="ARBA00022490"/>
    </source>
</evidence>
<dbReference type="NCBIfam" id="TIGR02338">
    <property type="entry name" value="gimC_beta"/>
    <property type="match status" value="1"/>
</dbReference>
<comment type="function">
    <text evidence="7 9">Molecular chaperone capable of stabilizing a range of proteins. Seems to fulfill an ATP-independent, HSP70-like function in archaeal de novo protein folding.</text>
</comment>
<evidence type="ECO:0000256" key="9">
    <source>
        <dbReference type="HAMAP-Rule" id="MF_00307"/>
    </source>
</evidence>
<evidence type="ECO:0000256" key="6">
    <source>
        <dbReference type="ARBA" id="ARBA00023186"/>
    </source>
</evidence>
<dbReference type="Proteomes" id="UP001305652">
    <property type="component" value="Chromosome"/>
</dbReference>
<accession>A0AAX4FXI9</accession>
<dbReference type="GO" id="GO:0016272">
    <property type="term" value="C:prefoldin complex"/>
    <property type="evidence" value="ECO:0007669"/>
    <property type="project" value="UniProtKB-UniRule"/>
</dbReference>
<proteinExistence type="inferred from homology"/>
<dbReference type="InterPro" id="IPR009053">
    <property type="entry name" value="Prefoldin"/>
</dbReference>
<comment type="similarity">
    <text evidence="2 9">Belongs to the prefoldin subunit beta family.</text>
</comment>
<dbReference type="InterPro" id="IPR002777">
    <property type="entry name" value="PFD_beta-like"/>
</dbReference>
<dbReference type="SUPFAM" id="SSF46579">
    <property type="entry name" value="Prefoldin"/>
    <property type="match status" value="1"/>
</dbReference>
<comment type="subcellular location">
    <subcellularLocation>
        <location evidence="1 9">Cytoplasm</location>
    </subcellularLocation>
</comment>
<evidence type="ECO:0000256" key="10">
    <source>
        <dbReference type="SAM" id="Coils"/>
    </source>
</evidence>
<dbReference type="GeneID" id="85732514"/>
<reference evidence="11 12" key="1">
    <citation type="submission" date="2023-10" db="EMBL/GenBank/DDBJ databases">
        <title>The complete genome sequence of Methanoculleus receptaculi DSM 18860.</title>
        <authorList>
            <person name="Lai S.-J."/>
            <person name="You Y.-T."/>
            <person name="Chen S.-C."/>
        </authorList>
    </citation>
    <scope>NUCLEOTIDE SEQUENCE [LARGE SCALE GENOMIC DNA]</scope>
    <source>
        <strain evidence="11 12">DSM 18860</strain>
    </source>
</reference>
<sequence>MENIPQKLQNQLVMLQQMQQQLQTVITQKAQYDMMIREARRALEDLADVPEDAVVFMNVGSVMMQKSKEKVVAAINERIETLELRLRSLEKQEKALQQRYEQLSSQVRDALEGKQKTPGPV</sequence>
<dbReference type="RefSeq" id="WP_318622440.1">
    <property type="nucleotide sequence ID" value="NZ_CP137642.1"/>
</dbReference>
<evidence type="ECO:0000256" key="2">
    <source>
        <dbReference type="ARBA" id="ARBA00008045"/>
    </source>
</evidence>